<protein>
    <submittedName>
        <fullName evidence="9">Uncharacterized protein</fullName>
    </submittedName>
</protein>
<dbReference type="GO" id="GO:0005886">
    <property type="term" value="C:plasma membrane"/>
    <property type="evidence" value="ECO:0007669"/>
    <property type="project" value="UniProtKB-SubCell"/>
</dbReference>
<accession>A0A226F386</accession>
<feature type="transmembrane region" description="Helical" evidence="8">
    <location>
        <begin position="858"/>
        <end position="879"/>
    </location>
</feature>
<keyword evidence="7" id="KW-0325">Glycoprotein</keyword>
<evidence type="ECO:0000256" key="2">
    <source>
        <dbReference type="ARBA" id="ARBA00022475"/>
    </source>
</evidence>
<name>A0A226F386_FOLCA</name>
<keyword evidence="5 8" id="KW-0472">Membrane</keyword>
<dbReference type="InterPro" id="IPR052192">
    <property type="entry name" value="Insect_Ionotropic_Sensory_Rcpt"/>
</dbReference>
<evidence type="ECO:0000256" key="3">
    <source>
        <dbReference type="ARBA" id="ARBA00022692"/>
    </source>
</evidence>
<reference evidence="9 10" key="1">
    <citation type="submission" date="2015-12" db="EMBL/GenBank/DDBJ databases">
        <title>The genome of Folsomia candida.</title>
        <authorList>
            <person name="Faddeeva A."/>
            <person name="Derks M.F."/>
            <person name="Anvar Y."/>
            <person name="Smit S."/>
            <person name="Van Straalen N."/>
            <person name="Roelofs D."/>
        </authorList>
    </citation>
    <scope>NUCLEOTIDE SEQUENCE [LARGE SCALE GENOMIC DNA]</scope>
    <source>
        <strain evidence="9 10">VU population</strain>
        <tissue evidence="9">Whole body</tissue>
    </source>
</reference>
<dbReference type="Proteomes" id="UP000198287">
    <property type="component" value="Unassembled WGS sequence"/>
</dbReference>
<keyword evidence="10" id="KW-1185">Reference proteome</keyword>
<evidence type="ECO:0000256" key="1">
    <source>
        <dbReference type="ARBA" id="ARBA00004651"/>
    </source>
</evidence>
<comment type="caution">
    <text evidence="9">The sequence shown here is derived from an EMBL/GenBank/DDBJ whole genome shotgun (WGS) entry which is preliminary data.</text>
</comment>
<feature type="transmembrane region" description="Helical" evidence="8">
    <location>
        <begin position="240"/>
        <end position="259"/>
    </location>
</feature>
<evidence type="ECO:0000256" key="6">
    <source>
        <dbReference type="ARBA" id="ARBA00023170"/>
    </source>
</evidence>
<feature type="transmembrane region" description="Helical" evidence="8">
    <location>
        <begin position="425"/>
        <end position="444"/>
    </location>
</feature>
<keyword evidence="3 8" id="KW-0812">Transmembrane</keyword>
<dbReference type="EMBL" id="LNIX01000001">
    <property type="protein sequence ID" value="OXA64242.1"/>
    <property type="molecule type" value="Genomic_DNA"/>
</dbReference>
<dbReference type="PANTHER" id="PTHR42643:SF24">
    <property type="entry name" value="IONOTROPIC RECEPTOR 60A"/>
    <property type="match status" value="1"/>
</dbReference>
<proteinExistence type="predicted"/>
<evidence type="ECO:0000256" key="4">
    <source>
        <dbReference type="ARBA" id="ARBA00022989"/>
    </source>
</evidence>
<evidence type="ECO:0000256" key="5">
    <source>
        <dbReference type="ARBA" id="ARBA00023136"/>
    </source>
</evidence>
<gene>
    <name evidence="9" type="ORF">Fcan01_01157</name>
</gene>
<keyword evidence="6" id="KW-0675">Receptor</keyword>
<evidence type="ECO:0000313" key="9">
    <source>
        <dbReference type="EMBL" id="OXA64242.1"/>
    </source>
</evidence>
<sequence length="896" mass="101331">MWNFSVDTNIFVVLMNLQMPNSLIIIELYSIKSRFIVQEVMNQDETFEGFTIGGLSNRRRRLNFQGELIRSIIYKVPTRRFVTTIALLTEALNDLIVILNFTKSFLYGDSWIKFDAYGKPLGIAKLIENDEGDVLAQGHELSLERQAKLDFLFPNYNFREMAFFKQPETFYPNLIFQPYAVDAWISFLISLGSISICICTVAYFCGEINRICECIILKVLGLFAQQGWSDKMDYYPHTFPLKLTILAGLILSGFFYNLYSARIVSIISLRDPPIKTMSQIVSSGVKIFVDSEATNSHRFIEKFTHQSKNESIISTEDGMRAVIDDLPLVFLTFRHYVVQTMAVGNLTFQTFCDTISSIELDVKGLPVYNGMYVKKHSPLRKFFLYAHIRRAEIGAIHRQTIKFYKIVNPGCLNVKGNVESLDIGVVLPVFVVSLSISVLAFVSLDPHPVTIVLNSDYTMVPSTLSGVPYFISVSYNVTASFCDKGLRNGSGILLLNPPDFTAAVKLLSQLNELESQYCDYGRYNPKKVPTVRYFHSISLVTESLDDLITVLNFTTSFVFGDSWIQFDASGKPLGIAKVLENDEGDILAQVHELTLARQAKLDFLFPNYNYREMMFLKQPETFYPNLIFQPYGVNAWFAFLVSVGFISICVYTVAYFSGETSRICECIILKVFGLFAQQGWTDKMDAFPLKLTILAGLILSTFFYNLYSARIISIISLREPPIKTMSQILSSGIKILVDSEAANALQFVDKFTDQNKNESIISTEGGMRAVIDNLPISFLTFRHYVTQTKAVENLTFQAFCDTISSIELDVKGLPVYNGIHIRRAEMGAIYRQSIQFNKVVNPRCFNVKGNVESLDIGVVLPVFVVSFSISVLAFFSLVYEIVLDYVTRSVKSLLVK</sequence>
<keyword evidence="4 8" id="KW-1133">Transmembrane helix</keyword>
<feature type="transmembrane region" description="Helical" evidence="8">
    <location>
        <begin position="183"/>
        <end position="204"/>
    </location>
</feature>
<feature type="transmembrane region" description="Helical" evidence="8">
    <location>
        <begin position="686"/>
        <end position="707"/>
    </location>
</feature>
<organism evidence="9 10">
    <name type="scientific">Folsomia candida</name>
    <name type="common">Springtail</name>
    <dbReference type="NCBI Taxonomy" id="158441"/>
    <lineage>
        <taxon>Eukaryota</taxon>
        <taxon>Metazoa</taxon>
        <taxon>Ecdysozoa</taxon>
        <taxon>Arthropoda</taxon>
        <taxon>Hexapoda</taxon>
        <taxon>Collembola</taxon>
        <taxon>Entomobryomorpha</taxon>
        <taxon>Isotomoidea</taxon>
        <taxon>Isotomidae</taxon>
        <taxon>Proisotominae</taxon>
        <taxon>Folsomia</taxon>
    </lineage>
</organism>
<dbReference type="AlphaFoldDB" id="A0A226F386"/>
<dbReference type="Gene3D" id="1.10.287.70">
    <property type="match status" value="1"/>
</dbReference>
<dbReference type="SUPFAM" id="SSF53850">
    <property type="entry name" value="Periplasmic binding protein-like II"/>
    <property type="match status" value="1"/>
</dbReference>
<dbReference type="OrthoDB" id="9997229at2759"/>
<keyword evidence="2" id="KW-1003">Cell membrane</keyword>
<comment type="subcellular location">
    <subcellularLocation>
        <location evidence="1">Cell membrane</location>
        <topology evidence="1">Multi-pass membrane protein</topology>
    </subcellularLocation>
</comment>
<evidence type="ECO:0000256" key="7">
    <source>
        <dbReference type="ARBA" id="ARBA00023180"/>
    </source>
</evidence>
<evidence type="ECO:0000313" key="10">
    <source>
        <dbReference type="Proteomes" id="UP000198287"/>
    </source>
</evidence>
<feature type="transmembrane region" description="Helical" evidence="8">
    <location>
        <begin position="211"/>
        <end position="228"/>
    </location>
</feature>
<evidence type="ECO:0000256" key="8">
    <source>
        <dbReference type="SAM" id="Phobius"/>
    </source>
</evidence>
<dbReference type="PANTHER" id="PTHR42643">
    <property type="entry name" value="IONOTROPIC RECEPTOR 20A-RELATED"/>
    <property type="match status" value="1"/>
</dbReference>
<feature type="transmembrane region" description="Helical" evidence="8">
    <location>
        <begin position="635"/>
        <end position="656"/>
    </location>
</feature>